<dbReference type="RefSeq" id="WP_256397011.1">
    <property type="nucleotide sequence ID" value="NZ_JANHDL010000004.1"/>
</dbReference>
<keyword evidence="3" id="KW-1185">Reference proteome</keyword>
<protein>
    <submittedName>
        <fullName evidence="2">LamG domain-containing protein</fullName>
    </submittedName>
</protein>
<evidence type="ECO:0000313" key="3">
    <source>
        <dbReference type="Proteomes" id="UP001597185"/>
    </source>
</evidence>
<evidence type="ECO:0000313" key="2">
    <source>
        <dbReference type="EMBL" id="MFD1570183.1"/>
    </source>
</evidence>
<gene>
    <name evidence="2" type="ORF">ACFR9T_06225</name>
</gene>
<comment type="caution">
    <text evidence="2">The sequence shown here is derived from an EMBL/GenBank/DDBJ whole genome shotgun (WGS) entry which is preliminary data.</text>
</comment>
<evidence type="ECO:0000256" key="1">
    <source>
        <dbReference type="SAM" id="MobiDB-lite"/>
    </source>
</evidence>
<name>A0ABD6BYC5_9EURY</name>
<proteinExistence type="predicted"/>
<accession>A0ABD6BYC5</accession>
<dbReference type="SUPFAM" id="SSF49899">
    <property type="entry name" value="Concanavalin A-like lectins/glucanases"/>
    <property type="match status" value="1"/>
</dbReference>
<dbReference type="Pfam" id="PF13385">
    <property type="entry name" value="Laminin_G_3"/>
    <property type="match status" value="1"/>
</dbReference>
<dbReference type="Gene3D" id="2.60.120.200">
    <property type="match status" value="1"/>
</dbReference>
<organism evidence="2 3">
    <name type="scientific">Halorubrum laminariae</name>
    <dbReference type="NCBI Taxonomy" id="1433523"/>
    <lineage>
        <taxon>Archaea</taxon>
        <taxon>Methanobacteriati</taxon>
        <taxon>Methanobacteriota</taxon>
        <taxon>Stenosarchaea group</taxon>
        <taxon>Halobacteria</taxon>
        <taxon>Halobacteriales</taxon>
        <taxon>Haloferacaceae</taxon>
        <taxon>Halorubrum</taxon>
    </lineage>
</organism>
<dbReference type="InterPro" id="IPR013320">
    <property type="entry name" value="ConA-like_dom_sf"/>
</dbReference>
<dbReference type="Proteomes" id="UP001597185">
    <property type="component" value="Unassembled WGS sequence"/>
</dbReference>
<feature type="region of interest" description="Disordered" evidence="1">
    <location>
        <begin position="1"/>
        <end position="26"/>
    </location>
</feature>
<reference evidence="2 3" key="1">
    <citation type="journal article" date="2019" name="Int. J. Syst. Evol. Microbiol.">
        <title>The Global Catalogue of Microorganisms (GCM) 10K type strain sequencing project: providing services to taxonomists for standard genome sequencing and annotation.</title>
        <authorList>
            <consortium name="The Broad Institute Genomics Platform"/>
            <consortium name="The Broad Institute Genome Sequencing Center for Infectious Disease"/>
            <person name="Wu L."/>
            <person name="Ma J."/>
        </authorList>
    </citation>
    <scope>NUCLEOTIDE SEQUENCE [LARGE SCALE GENOMIC DNA]</scope>
    <source>
        <strain evidence="2 3">CGMCC 1.12689</strain>
    </source>
</reference>
<dbReference type="AlphaFoldDB" id="A0ABD6BYC5"/>
<dbReference type="EMBL" id="JBHUDB010000002">
    <property type="protein sequence ID" value="MFD1570183.1"/>
    <property type="molecule type" value="Genomic_DNA"/>
</dbReference>
<sequence length="271" mass="29545">MTNTPRITSDRRAPRDNSTSWGGESGWEGEVVDAQYVTVANGTITADRIRGPTEGLVAQWTFEDPTTPDAIDTVGTNDGAIDGATYAGAGRVGANSLLVDPGSRGSVTFTSSELDIQGSFTIAAYARMDGSALEGWQRIYQKGRGKDDRTVELYVADNNNKSTGLTGFRVNEETPSKATRIHHERPGFSFGTYYHYTAVYDAVNEYLRVYIDGTLLDSVTHTDGIDSNTRHTIGNWATNGSRPWNGGIDDVRIYNRALPRADVESLYSAVR</sequence>